<dbReference type="AlphaFoldDB" id="A0A7R9H3F8"/>
<evidence type="ECO:0000313" key="2">
    <source>
        <dbReference type="EMBL" id="CAD7407478.1"/>
    </source>
</evidence>
<feature type="transmembrane region" description="Helical" evidence="1">
    <location>
        <begin position="23"/>
        <end position="42"/>
    </location>
</feature>
<keyword evidence="1" id="KW-1133">Transmembrane helix</keyword>
<evidence type="ECO:0000256" key="1">
    <source>
        <dbReference type="SAM" id="Phobius"/>
    </source>
</evidence>
<reference evidence="2" key="1">
    <citation type="submission" date="2020-11" db="EMBL/GenBank/DDBJ databases">
        <authorList>
            <person name="Tran Van P."/>
        </authorList>
    </citation>
    <scope>NUCLEOTIDE SEQUENCE</scope>
</reference>
<dbReference type="EMBL" id="OC320185">
    <property type="protein sequence ID" value="CAD7407478.1"/>
    <property type="molecule type" value="Genomic_DNA"/>
</dbReference>
<gene>
    <name evidence="2" type="ORF">TCEB3V08_LOCUS9042</name>
</gene>
<sequence>MGNHLGVNNTCTPGQESNSELQVLLISLTLLAVAAMITGAQIDFMRHINQNNTQTNNLRKERSISSNLPAYMLPYMLDEQVEADYGDELFSSLDKRGRETTVDFRPLCETTTKTVHLHDGEHEYQPAHYMETHCKTYNTQKAGSGAVVSSNQWAVLPLKLWWGCLWVAKKQRWGSEASEGVILDSRDF</sequence>
<proteinExistence type="predicted"/>
<protein>
    <submittedName>
        <fullName evidence="2">Uncharacterized protein</fullName>
    </submittedName>
</protein>
<accession>A0A7R9H3F8</accession>
<name>A0A7R9H3F8_TIMCR</name>
<keyword evidence="1" id="KW-0472">Membrane</keyword>
<organism evidence="2">
    <name type="scientific">Timema cristinae</name>
    <name type="common">Walking stick</name>
    <dbReference type="NCBI Taxonomy" id="61476"/>
    <lineage>
        <taxon>Eukaryota</taxon>
        <taxon>Metazoa</taxon>
        <taxon>Ecdysozoa</taxon>
        <taxon>Arthropoda</taxon>
        <taxon>Hexapoda</taxon>
        <taxon>Insecta</taxon>
        <taxon>Pterygota</taxon>
        <taxon>Neoptera</taxon>
        <taxon>Polyneoptera</taxon>
        <taxon>Phasmatodea</taxon>
        <taxon>Timematodea</taxon>
        <taxon>Timematoidea</taxon>
        <taxon>Timematidae</taxon>
        <taxon>Timema</taxon>
    </lineage>
</organism>
<keyword evidence="1" id="KW-0812">Transmembrane</keyword>